<accession>B8HX75</accession>
<gene>
    <name evidence="1" type="ordered locus">Cyan7425_2408</name>
</gene>
<proteinExistence type="predicted"/>
<dbReference type="EMBL" id="CP001344">
    <property type="protein sequence ID" value="ACL44766.1"/>
    <property type="molecule type" value="Genomic_DNA"/>
</dbReference>
<sequence length="134" mass="14786">MSKSILFVCQSCRATHTDSPDCPSEGMILLKHLLDLSRLNSQLSELEIQPVGCLWTCDRPCAIALSSSHKSTYMLANISITENLEEAAEAILQLCQLYLESQDGNIPWKKFPDVLQTDTVARIPPLIPSVANEA</sequence>
<evidence type="ECO:0008006" key="2">
    <source>
        <dbReference type="Google" id="ProtNLM"/>
    </source>
</evidence>
<name>B8HX75_CYAP4</name>
<dbReference type="Pfam" id="PF07845">
    <property type="entry name" value="DUF1636"/>
    <property type="match status" value="1"/>
</dbReference>
<dbReference type="STRING" id="395961.Cyan7425_2408"/>
<protein>
    <recommendedName>
        <fullName evidence="2">Metal-binding protein</fullName>
    </recommendedName>
</protein>
<dbReference type="eggNOG" id="COG5469">
    <property type="taxonomic scope" value="Bacteria"/>
</dbReference>
<dbReference type="InterPro" id="IPR012863">
    <property type="entry name" value="DUF1636"/>
</dbReference>
<organism evidence="1">
    <name type="scientific">Cyanothece sp. (strain PCC 7425 / ATCC 29141)</name>
    <dbReference type="NCBI Taxonomy" id="395961"/>
    <lineage>
        <taxon>Bacteria</taxon>
        <taxon>Bacillati</taxon>
        <taxon>Cyanobacteriota</taxon>
        <taxon>Cyanophyceae</taxon>
        <taxon>Gomontiellales</taxon>
        <taxon>Cyanothecaceae</taxon>
        <taxon>Cyanothece</taxon>
    </lineage>
</organism>
<dbReference type="KEGG" id="cyn:Cyan7425_2408"/>
<dbReference type="AlphaFoldDB" id="B8HX75"/>
<evidence type="ECO:0000313" key="1">
    <source>
        <dbReference type="EMBL" id="ACL44766.1"/>
    </source>
</evidence>
<reference evidence="1" key="1">
    <citation type="submission" date="2009-01" db="EMBL/GenBank/DDBJ databases">
        <title>Complete sequence of chromosome Cyanothece sp. PCC 7425.</title>
        <authorList>
            <consortium name="US DOE Joint Genome Institute"/>
            <person name="Lucas S."/>
            <person name="Copeland A."/>
            <person name="Lapidus A."/>
            <person name="Glavina del Rio T."/>
            <person name="Dalin E."/>
            <person name="Tice H."/>
            <person name="Bruce D."/>
            <person name="Goodwin L."/>
            <person name="Pitluck S."/>
            <person name="Sims D."/>
            <person name="Meineke L."/>
            <person name="Brettin T."/>
            <person name="Detter J.C."/>
            <person name="Han C."/>
            <person name="Larimer F."/>
            <person name="Land M."/>
            <person name="Hauser L."/>
            <person name="Kyrpides N."/>
            <person name="Ovchinnikova G."/>
            <person name="Liberton M."/>
            <person name="Stoeckel J."/>
            <person name="Banerjee A."/>
            <person name="Singh A."/>
            <person name="Page L."/>
            <person name="Sato H."/>
            <person name="Zhao L."/>
            <person name="Sherman L."/>
            <person name="Pakrasi H."/>
            <person name="Richardson P."/>
        </authorList>
    </citation>
    <scope>NUCLEOTIDE SEQUENCE</scope>
    <source>
        <strain evidence="1">PCC 7425</strain>
    </source>
</reference>
<dbReference type="OrthoDB" id="424426at2"/>
<dbReference type="HOGENOM" id="CLU_125446_2_0_3"/>